<dbReference type="InterPro" id="IPR004358">
    <property type="entry name" value="Sig_transdc_His_kin-like_C"/>
</dbReference>
<dbReference type="CDD" id="cd00082">
    <property type="entry name" value="HisKA"/>
    <property type="match status" value="1"/>
</dbReference>
<evidence type="ECO:0000256" key="2">
    <source>
        <dbReference type="ARBA" id="ARBA00004651"/>
    </source>
</evidence>
<dbReference type="Gene3D" id="6.10.340.10">
    <property type="match status" value="1"/>
</dbReference>
<dbReference type="Pfam" id="PF00512">
    <property type="entry name" value="HisKA"/>
    <property type="match status" value="1"/>
</dbReference>
<protein>
    <recommendedName>
        <fullName evidence="3">histidine kinase</fullName>
        <ecNumber evidence="3">2.7.13.3</ecNumber>
    </recommendedName>
</protein>
<dbReference type="GO" id="GO:0000155">
    <property type="term" value="F:phosphorelay sensor kinase activity"/>
    <property type="evidence" value="ECO:0007669"/>
    <property type="project" value="InterPro"/>
</dbReference>
<name>A0A1S8KQB4_9LACT</name>
<dbReference type="SMART" id="SM00388">
    <property type="entry name" value="HisKA"/>
    <property type="match status" value="1"/>
</dbReference>
<reference evidence="17 18" key="1">
    <citation type="submission" date="2017-01" db="EMBL/GenBank/DDBJ databases">
        <title>Complete Genome Sequence of Dolosigranulum pigrum isolated from a Patient with interstitial lung disease.</title>
        <authorList>
            <person name="Mukhopadhyay R."/>
            <person name="Joaquin J."/>
            <person name="Hogue R."/>
            <person name="Fitzgerald S."/>
            <person name="Jospin G."/>
            <person name="Eisen J.A."/>
            <person name="Chaturvedi V."/>
        </authorList>
    </citation>
    <scope>NUCLEOTIDE SEQUENCE [LARGE SCALE GENOMIC DNA]</scope>
    <source>
        <strain evidence="17 18">15S00348</strain>
    </source>
</reference>
<dbReference type="InterPro" id="IPR003660">
    <property type="entry name" value="HAMP_dom"/>
</dbReference>
<keyword evidence="4" id="KW-1003">Cell membrane</keyword>
<dbReference type="InterPro" id="IPR036890">
    <property type="entry name" value="HATPase_C_sf"/>
</dbReference>
<comment type="catalytic activity">
    <reaction evidence="1">
        <text>ATP + protein L-histidine = ADP + protein N-phospho-L-histidine.</text>
        <dbReference type="EC" id="2.7.13.3"/>
    </reaction>
</comment>
<dbReference type="Gene3D" id="3.30.565.10">
    <property type="entry name" value="Histidine kinase-like ATPase, C-terminal domain"/>
    <property type="match status" value="1"/>
</dbReference>
<dbReference type="SUPFAM" id="SSF55874">
    <property type="entry name" value="ATPase domain of HSP90 chaperone/DNA topoisomerase II/histidine kinase"/>
    <property type="match status" value="1"/>
</dbReference>
<dbReference type="SMART" id="SM00387">
    <property type="entry name" value="HATPase_c"/>
    <property type="match status" value="1"/>
</dbReference>
<keyword evidence="13 14" id="KW-0472">Membrane</keyword>
<keyword evidence="10" id="KW-0067">ATP-binding</keyword>
<evidence type="ECO:0000313" key="17">
    <source>
        <dbReference type="EMBL" id="OOL81902.1"/>
    </source>
</evidence>
<accession>A0A1S8KQB4</accession>
<evidence type="ECO:0000256" key="9">
    <source>
        <dbReference type="ARBA" id="ARBA00022777"/>
    </source>
</evidence>
<sequence>MKLTTKEKMRLVVEGVITAGIILLMYVATHQIMTRLAVYILDSKREIWFEEFLVQIRDQQFWGLTPYVGVFLLIIMGILVYWRLKRRLRQYELSHIIDELHYIAQGNFEHRIRGQYRDEVKRVVESIHMLVDSALQAMEEERLIEQSKDELITNVSHDIRTPLTSIIGYLGLIEHQRYHSEAELTQYASVAFEKAQQMKVLVDNLFEYTKVRQTTTPLNLTQFDMVQLLEQLVIDFELEAEKQAMQLTVSTQAPHVHMQGDTEKLVRAVSNLLSNALKYGSDGDQVKVNVKCYEPTDEVIIQIKNNGTPLEATHLEDIFERFYRAEESRSQAIEGSGLGLAITKSIIDLHHGNISARVEAGWTIFQITLPRIQVVQNGGE</sequence>
<evidence type="ECO:0000256" key="1">
    <source>
        <dbReference type="ARBA" id="ARBA00000085"/>
    </source>
</evidence>
<keyword evidence="5" id="KW-0597">Phosphoprotein</keyword>
<dbReference type="FunFam" id="1.10.287.130:FF:000001">
    <property type="entry name" value="Two-component sensor histidine kinase"/>
    <property type="match status" value="1"/>
</dbReference>
<feature type="domain" description="HAMP" evidence="16">
    <location>
        <begin position="93"/>
        <end position="139"/>
    </location>
</feature>
<dbReference type="InterPro" id="IPR003661">
    <property type="entry name" value="HisK_dim/P_dom"/>
</dbReference>
<comment type="subcellular location">
    <subcellularLocation>
        <location evidence="2">Cell membrane</location>
        <topology evidence="2">Multi-pass membrane protein</topology>
    </subcellularLocation>
</comment>
<dbReference type="PROSITE" id="PS50109">
    <property type="entry name" value="HIS_KIN"/>
    <property type="match status" value="1"/>
</dbReference>
<evidence type="ECO:0000256" key="7">
    <source>
        <dbReference type="ARBA" id="ARBA00022692"/>
    </source>
</evidence>
<dbReference type="PANTHER" id="PTHR45528">
    <property type="entry name" value="SENSOR HISTIDINE KINASE CPXA"/>
    <property type="match status" value="1"/>
</dbReference>
<dbReference type="InterPro" id="IPR050398">
    <property type="entry name" value="HssS/ArlS-like"/>
</dbReference>
<dbReference type="AlphaFoldDB" id="A0A1S8KQB4"/>
<gene>
    <name evidence="17" type="ORF">BWX42_09550</name>
</gene>
<keyword evidence="12" id="KW-0902">Two-component regulatory system</keyword>
<feature type="transmembrane region" description="Helical" evidence="14">
    <location>
        <begin position="12"/>
        <end position="41"/>
    </location>
</feature>
<evidence type="ECO:0000313" key="18">
    <source>
        <dbReference type="Proteomes" id="UP000190409"/>
    </source>
</evidence>
<dbReference type="PANTHER" id="PTHR45528:SF1">
    <property type="entry name" value="SENSOR HISTIDINE KINASE CPXA"/>
    <property type="match status" value="1"/>
</dbReference>
<dbReference type="Gene3D" id="1.10.287.130">
    <property type="match status" value="1"/>
</dbReference>
<proteinExistence type="predicted"/>
<evidence type="ECO:0000256" key="11">
    <source>
        <dbReference type="ARBA" id="ARBA00022989"/>
    </source>
</evidence>
<evidence type="ECO:0000256" key="8">
    <source>
        <dbReference type="ARBA" id="ARBA00022741"/>
    </source>
</evidence>
<evidence type="ECO:0000259" key="16">
    <source>
        <dbReference type="PROSITE" id="PS50885"/>
    </source>
</evidence>
<dbReference type="Pfam" id="PF02518">
    <property type="entry name" value="HATPase_c"/>
    <property type="match status" value="1"/>
</dbReference>
<dbReference type="GO" id="GO:0005524">
    <property type="term" value="F:ATP binding"/>
    <property type="evidence" value="ECO:0007669"/>
    <property type="project" value="UniProtKB-KW"/>
</dbReference>
<dbReference type="RefSeq" id="WP_077863275.1">
    <property type="nucleotide sequence ID" value="NZ_CP040412.1"/>
</dbReference>
<dbReference type="FunFam" id="3.30.565.10:FF:000013">
    <property type="entry name" value="Two-component sensor histidine kinase"/>
    <property type="match status" value="1"/>
</dbReference>
<evidence type="ECO:0000256" key="6">
    <source>
        <dbReference type="ARBA" id="ARBA00022679"/>
    </source>
</evidence>
<evidence type="ECO:0000256" key="14">
    <source>
        <dbReference type="SAM" id="Phobius"/>
    </source>
</evidence>
<dbReference type="SUPFAM" id="SSF47384">
    <property type="entry name" value="Homodimeric domain of signal transducing histidine kinase"/>
    <property type="match status" value="1"/>
</dbReference>
<keyword evidence="9 17" id="KW-0418">Kinase</keyword>
<evidence type="ECO:0000256" key="3">
    <source>
        <dbReference type="ARBA" id="ARBA00012438"/>
    </source>
</evidence>
<dbReference type="PRINTS" id="PR00344">
    <property type="entry name" value="BCTRLSENSOR"/>
</dbReference>
<evidence type="ECO:0000256" key="10">
    <source>
        <dbReference type="ARBA" id="ARBA00022840"/>
    </source>
</evidence>
<organism evidence="17 18">
    <name type="scientific">Dolosigranulum pigrum</name>
    <dbReference type="NCBI Taxonomy" id="29394"/>
    <lineage>
        <taxon>Bacteria</taxon>
        <taxon>Bacillati</taxon>
        <taxon>Bacillota</taxon>
        <taxon>Bacilli</taxon>
        <taxon>Lactobacillales</taxon>
        <taxon>Carnobacteriaceae</taxon>
        <taxon>Dolosigranulum</taxon>
    </lineage>
</organism>
<keyword evidence="6" id="KW-0808">Transferase</keyword>
<dbReference type="InterPro" id="IPR005467">
    <property type="entry name" value="His_kinase_dom"/>
</dbReference>
<dbReference type="PROSITE" id="PS50885">
    <property type="entry name" value="HAMP"/>
    <property type="match status" value="1"/>
</dbReference>
<dbReference type="GO" id="GO:0005886">
    <property type="term" value="C:plasma membrane"/>
    <property type="evidence" value="ECO:0007669"/>
    <property type="project" value="UniProtKB-SubCell"/>
</dbReference>
<evidence type="ECO:0000256" key="13">
    <source>
        <dbReference type="ARBA" id="ARBA00023136"/>
    </source>
</evidence>
<feature type="domain" description="Histidine kinase" evidence="15">
    <location>
        <begin position="154"/>
        <end position="373"/>
    </location>
</feature>
<dbReference type="CDD" id="cd00075">
    <property type="entry name" value="HATPase"/>
    <property type="match status" value="1"/>
</dbReference>
<evidence type="ECO:0000256" key="12">
    <source>
        <dbReference type="ARBA" id="ARBA00023012"/>
    </source>
</evidence>
<keyword evidence="7 14" id="KW-0812">Transmembrane</keyword>
<dbReference type="InterPro" id="IPR003594">
    <property type="entry name" value="HATPase_dom"/>
</dbReference>
<dbReference type="InterPro" id="IPR036097">
    <property type="entry name" value="HisK_dim/P_sf"/>
</dbReference>
<feature type="transmembrane region" description="Helical" evidence="14">
    <location>
        <begin position="61"/>
        <end position="82"/>
    </location>
</feature>
<dbReference type="EMBL" id="MUYF01000003">
    <property type="protein sequence ID" value="OOL81902.1"/>
    <property type="molecule type" value="Genomic_DNA"/>
</dbReference>
<keyword evidence="8" id="KW-0547">Nucleotide-binding</keyword>
<dbReference type="EC" id="2.7.13.3" evidence="3"/>
<comment type="caution">
    <text evidence="17">The sequence shown here is derived from an EMBL/GenBank/DDBJ whole genome shotgun (WGS) entry which is preliminary data.</text>
</comment>
<keyword evidence="11 14" id="KW-1133">Transmembrane helix</keyword>
<evidence type="ECO:0000256" key="5">
    <source>
        <dbReference type="ARBA" id="ARBA00022553"/>
    </source>
</evidence>
<evidence type="ECO:0000259" key="15">
    <source>
        <dbReference type="PROSITE" id="PS50109"/>
    </source>
</evidence>
<evidence type="ECO:0000256" key="4">
    <source>
        <dbReference type="ARBA" id="ARBA00022475"/>
    </source>
</evidence>
<dbReference type="Proteomes" id="UP000190409">
    <property type="component" value="Unassembled WGS sequence"/>
</dbReference>